<evidence type="ECO:0000256" key="1">
    <source>
        <dbReference type="SAM" id="MobiDB-lite"/>
    </source>
</evidence>
<protein>
    <submittedName>
        <fullName evidence="2">Uncharacterized protein</fullName>
    </submittedName>
</protein>
<comment type="caution">
    <text evidence="2">The sequence shown here is derived from an EMBL/GenBank/DDBJ whole genome shotgun (WGS) entry which is preliminary data.</text>
</comment>
<gene>
    <name evidence="2" type="ORF">HID58_014558</name>
</gene>
<reference evidence="2 3" key="1">
    <citation type="submission" date="2021-05" db="EMBL/GenBank/DDBJ databases">
        <title>Genome Assembly of Synthetic Allotetraploid Brassica napus Reveals Homoeologous Exchanges between Subgenomes.</title>
        <authorList>
            <person name="Davis J.T."/>
        </authorList>
    </citation>
    <scope>NUCLEOTIDE SEQUENCE [LARGE SCALE GENOMIC DNA]</scope>
    <source>
        <strain evidence="3">cv. Da-Ae</strain>
        <tissue evidence="2">Seedling</tissue>
    </source>
</reference>
<sequence>MQHEQSIEEMDSQEMFSKDSVRQIHEKRDTKTAITSHFFSPMLDFFLSPFQFNLEELEAGLSEINANNDKLQHFYNKLVEYKLLFDKCEWHL</sequence>
<evidence type="ECO:0000313" key="2">
    <source>
        <dbReference type="EMBL" id="KAH0928831.1"/>
    </source>
</evidence>
<accession>A0ABQ8DHG8</accession>
<dbReference type="EMBL" id="JAGKQM010000004">
    <property type="protein sequence ID" value="KAH0928831.1"/>
    <property type="molecule type" value="Genomic_DNA"/>
</dbReference>
<proteinExistence type="predicted"/>
<keyword evidence="3" id="KW-1185">Reference proteome</keyword>
<name>A0ABQ8DHG8_BRANA</name>
<organism evidence="2 3">
    <name type="scientific">Brassica napus</name>
    <name type="common">Rape</name>
    <dbReference type="NCBI Taxonomy" id="3708"/>
    <lineage>
        <taxon>Eukaryota</taxon>
        <taxon>Viridiplantae</taxon>
        <taxon>Streptophyta</taxon>
        <taxon>Embryophyta</taxon>
        <taxon>Tracheophyta</taxon>
        <taxon>Spermatophyta</taxon>
        <taxon>Magnoliopsida</taxon>
        <taxon>eudicotyledons</taxon>
        <taxon>Gunneridae</taxon>
        <taxon>Pentapetalae</taxon>
        <taxon>rosids</taxon>
        <taxon>malvids</taxon>
        <taxon>Brassicales</taxon>
        <taxon>Brassicaceae</taxon>
        <taxon>Brassiceae</taxon>
        <taxon>Brassica</taxon>
    </lineage>
</organism>
<feature type="region of interest" description="Disordered" evidence="1">
    <location>
        <begin position="1"/>
        <end position="21"/>
    </location>
</feature>
<evidence type="ECO:0000313" key="3">
    <source>
        <dbReference type="Proteomes" id="UP000824890"/>
    </source>
</evidence>
<dbReference type="Proteomes" id="UP000824890">
    <property type="component" value="Unassembled WGS sequence"/>
</dbReference>